<keyword evidence="2" id="KW-1185">Reference proteome</keyword>
<name>A0A951IU75_9BACT</name>
<dbReference type="Pfam" id="PF05016">
    <property type="entry name" value="ParE_toxin"/>
    <property type="match status" value="1"/>
</dbReference>
<proteinExistence type="predicted"/>
<dbReference type="InterPro" id="IPR007712">
    <property type="entry name" value="RelE/ParE_toxin"/>
</dbReference>
<evidence type="ECO:0000313" key="2">
    <source>
        <dbReference type="Proteomes" id="UP000727490"/>
    </source>
</evidence>
<comment type="caution">
    <text evidence="1">The sequence shown here is derived from an EMBL/GenBank/DDBJ whole genome shotgun (WGS) entry which is preliminary data.</text>
</comment>
<gene>
    <name evidence="1" type="ORF">EGN73_01975</name>
</gene>
<protein>
    <submittedName>
        <fullName evidence="1">Type II toxin-antitoxin system RelE/ParE family toxin</fullName>
    </submittedName>
</protein>
<evidence type="ECO:0000313" key="1">
    <source>
        <dbReference type="EMBL" id="MBW3466582.1"/>
    </source>
</evidence>
<sequence length="93" mass="11251">MELKFSQRFIIKLNVQLEYIAQYRPGVARKFKNELMKAIGSIVKEPHRHRKSIFFESEDIRDLLFKNHIILYKIDRENNRIVVFSLVYNQNNP</sequence>
<organism evidence="1 2">
    <name type="scientific">Arthrospiribacter ruber</name>
    <dbReference type="NCBI Taxonomy" id="2487934"/>
    <lineage>
        <taxon>Bacteria</taxon>
        <taxon>Pseudomonadati</taxon>
        <taxon>Bacteroidota</taxon>
        <taxon>Cytophagia</taxon>
        <taxon>Cytophagales</taxon>
        <taxon>Cyclobacteriaceae</taxon>
        <taxon>Arthrospiribacter</taxon>
    </lineage>
</organism>
<dbReference type="AlphaFoldDB" id="A0A951IU75"/>
<dbReference type="EMBL" id="RPHB01000001">
    <property type="protein sequence ID" value="MBW3466582.1"/>
    <property type="molecule type" value="Genomic_DNA"/>
</dbReference>
<reference evidence="1 2" key="1">
    <citation type="journal article" date="2020" name="Syst. Appl. Microbiol.">
        <title>Arthrospiribacter ruber gen. nov., sp. nov., a novel bacterium isolated from Arthrospira cultures.</title>
        <authorList>
            <person name="Waleron M."/>
            <person name="Misztak A."/>
            <person name="Waleron M.M."/>
            <person name="Furmaniak M."/>
            <person name="Mrozik A."/>
            <person name="Waleron K."/>
        </authorList>
    </citation>
    <scope>NUCLEOTIDE SEQUENCE [LARGE SCALE GENOMIC DNA]</scope>
    <source>
        <strain evidence="1 2">DPMB0001</strain>
    </source>
</reference>
<accession>A0A951IU75</accession>
<dbReference type="RefSeq" id="WP_219286581.1">
    <property type="nucleotide sequence ID" value="NZ_RPHB01000001.1"/>
</dbReference>
<dbReference type="Proteomes" id="UP000727490">
    <property type="component" value="Unassembled WGS sequence"/>
</dbReference>